<organism evidence="2 3">
    <name type="scientific">Solanum commersonii</name>
    <name type="common">Commerson's wild potato</name>
    <name type="synonym">Commerson's nightshade</name>
    <dbReference type="NCBI Taxonomy" id="4109"/>
    <lineage>
        <taxon>Eukaryota</taxon>
        <taxon>Viridiplantae</taxon>
        <taxon>Streptophyta</taxon>
        <taxon>Embryophyta</taxon>
        <taxon>Tracheophyta</taxon>
        <taxon>Spermatophyta</taxon>
        <taxon>Magnoliopsida</taxon>
        <taxon>eudicotyledons</taxon>
        <taxon>Gunneridae</taxon>
        <taxon>Pentapetalae</taxon>
        <taxon>asterids</taxon>
        <taxon>lamiids</taxon>
        <taxon>Solanales</taxon>
        <taxon>Solanaceae</taxon>
        <taxon>Solanoideae</taxon>
        <taxon>Solaneae</taxon>
        <taxon>Solanum</taxon>
    </lineage>
</organism>
<keyword evidence="3" id="KW-1185">Reference proteome</keyword>
<sequence>MKAGKGRNISGFAGNNGDGGNGLGHETMGRGETIMDRFRRVSRHRLLLLWRLEEERKIVMVCGGNEDG</sequence>
<dbReference type="Proteomes" id="UP000824120">
    <property type="component" value="Chromosome 9"/>
</dbReference>
<evidence type="ECO:0000313" key="3">
    <source>
        <dbReference type="Proteomes" id="UP000824120"/>
    </source>
</evidence>
<dbReference type="EMBL" id="JACXVP010000009">
    <property type="protein sequence ID" value="KAG5587487.1"/>
    <property type="molecule type" value="Genomic_DNA"/>
</dbReference>
<gene>
    <name evidence="2" type="ORF">H5410_047921</name>
</gene>
<feature type="region of interest" description="Disordered" evidence="1">
    <location>
        <begin position="1"/>
        <end position="28"/>
    </location>
</feature>
<protein>
    <submittedName>
        <fullName evidence="2">Uncharacterized protein</fullName>
    </submittedName>
</protein>
<comment type="caution">
    <text evidence="2">The sequence shown here is derived from an EMBL/GenBank/DDBJ whole genome shotgun (WGS) entry which is preliminary data.</text>
</comment>
<evidence type="ECO:0000313" key="2">
    <source>
        <dbReference type="EMBL" id="KAG5587487.1"/>
    </source>
</evidence>
<proteinExistence type="predicted"/>
<dbReference type="AlphaFoldDB" id="A0A9J5XIS8"/>
<feature type="compositionally biased region" description="Gly residues" evidence="1">
    <location>
        <begin position="14"/>
        <end position="23"/>
    </location>
</feature>
<evidence type="ECO:0000256" key="1">
    <source>
        <dbReference type="SAM" id="MobiDB-lite"/>
    </source>
</evidence>
<name>A0A9J5XIS8_SOLCO</name>
<reference evidence="2 3" key="1">
    <citation type="submission" date="2020-09" db="EMBL/GenBank/DDBJ databases">
        <title>De no assembly of potato wild relative species, Solanum commersonii.</title>
        <authorList>
            <person name="Cho K."/>
        </authorList>
    </citation>
    <scope>NUCLEOTIDE SEQUENCE [LARGE SCALE GENOMIC DNA]</scope>
    <source>
        <strain evidence="2">LZ3.2</strain>
        <tissue evidence="2">Leaf</tissue>
    </source>
</reference>
<accession>A0A9J5XIS8</accession>